<comment type="caution">
    <text evidence="2">The sequence shown here is derived from an EMBL/GenBank/DDBJ whole genome shotgun (WGS) entry which is preliminary data.</text>
</comment>
<sequence length="253" mass="27837">MAATVAMEFTVLPTKELEALRADRAELAKVKEKHKKATRKIAELVKGDPYVSAEAWNAARRPRSGPDPKPLGKRVTYGYLDEAQLSPYRAAVSDACVRLAEQTLTPRHLLNVSTVYETPEELAARIRALEAANKEANRQADVLRERAGLELVRTKKTNDALRGAGYYFVDPAEGVRAMARDLQSANNRADLYSTKLGKAEKDRDAARTELAKVRTRVVHAEGYLSGKNDGFTPSRVTIGNQLFGAVDWGKAGD</sequence>
<dbReference type="Proteomes" id="UP001596470">
    <property type="component" value="Unassembled WGS sequence"/>
</dbReference>
<evidence type="ECO:0000256" key="1">
    <source>
        <dbReference type="SAM" id="Coils"/>
    </source>
</evidence>
<feature type="coiled-coil region" evidence="1">
    <location>
        <begin position="17"/>
        <end position="47"/>
    </location>
</feature>
<proteinExistence type="predicted"/>
<keyword evidence="3" id="KW-1185">Reference proteome</keyword>
<reference evidence="3" key="1">
    <citation type="journal article" date="2019" name="Int. J. Syst. Evol. Microbiol.">
        <title>The Global Catalogue of Microorganisms (GCM) 10K type strain sequencing project: providing services to taxonomists for standard genome sequencing and annotation.</title>
        <authorList>
            <consortium name="The Broad Institute Genomics Platform"/>
            <consortium name="The Broad Institute Genome Sequencing Center for Infectious Disease"/>
            <person name="Wu L."/>
            <person name="Ma J."/>
        </authorList>
    </citation>
    <scope>NUCLEOTIDE SEQUENCE [LARGE SCALE GENOMIC DNA]</scope>
    <source>
        <strain evidence="3">KACC 12634</strain>
    </source>
</reference>
<keyword evidence="1" id="KW-0175">Coiled coil</keyword>
<gene>
    <name evidence="2" type="ORF">ACFQS3_02340</name>
</gene>
<evidence type="ECO:0000313" key="2">
    <source>
        <dbReference type="EMBL" id="MFC6956029.1"/>
    </source>
</evidence>
<name>A0ABW2D3J9_9ACTN</name>
<dbReference type="RefSeq" id="WP_382353284.1">
    <property type="nucleotide sequence ID" value="NZ_JBHMBP010000004.1"/>
</dbReference>
<protein>
    <submittedName>
        <fullName evidence="2">Uncharacterized protein</fullName>
    </submittedName>
</protein>
<feature type="coiled-coil region" evidence="1">
    <location>
        <begin position="182"/>
        <end position="216"/>
    </location>
</feature>
<evidence type="ECO:0000313" key="3">
    <source>
        <dbReference type="Proteomes" id="UP001596470"/>
    </source>
</evidence>
<organism evidence="2 3">
    <name type="scientific">Glycomyces mayteni</name>
    <dbReference type="NCBI Taxonomy" id="543887"/>
    <lineage>
        <taxon>Bacteria</taxon>
        <taxon>Bacillati</taxon>
        <taxon>Actinomycetota</taxon>
        <taxon>Actinomycetes</taxon>
        <taxon>Glycomycetales</taxon>
        <taxon>Glycomycetaceae</taxon>
        <taxon>Glycomyces</taxon>
    </lineage>
</organism>
<dbReference type="EMBL" id="JBHSYS010000001">
    <property type="protein sequence ID" value="MFC6956029.1"/>
    <property type="molecule type" value="Genomic_DNA"/>
</dbReference>
<accession>A0ABW2D3J9</accession>